<dbReference type="Proteomes" id="UP000244201">
    <property type="component" value="Chromosome"/>
</dbReference>
<accession>A0A2R4TD50</accession>
<dbReference type="KEGG" id="slk:SLUN_37550"/>
<evidence type="ECO:0000259" key="2">
    <source>
        <dbReference type="Pfam" id="PF03372"/>
    </source>
</evidence>
<feature type="domain" description="Endonuclease/exonuclease/phosphatase" evidence="2">
    <location>
        <begin position="261"/>
        <end position="531"/>
    </location>
</feature>
<keyword evidence="4" id="KW-1185">Reference proteome</keyword>
<sequence length="541" mass="57565">MGIKGEPRMGIRRHYPSRGMWMGLRALVITIAVLLGMASPLSASAAAPTGTMSLNQLDYQTTQQVTVTYTTSRPSSTNWVGIYADPGNGPVNGQQLGASTKWEYAPGSAGTISIPASGLSAGAYVAYYLYNDGYTWLANPVKFRITDSARARTGSMSLDGLDYPAGDPVSVTYSTSQPSSLNWVGIYADPGNGPVNDQYVRPSTKWLYAPGSSGQISIPTAGLSPGHYVAYYLYNDGYSRVASPLKFRVVPSTAATTLKVVSFNTWMAASQVTDGLTKATNFITSSGADVVALQESGGYLAKDLARDLGWYYYQGPGSVAIISRYAITQTFGPALDNTGLGARLNLGGGKQAVVWSVHLDAYPYGPYNACYEGMTPAQIEDAERDSSRRVVQINDILTRAAPEINAAKSGGPPVFLAGDFNAPSHLDWVPAAASQNCGYSSVNWPTSRAVSDAGLNDSYRVVNPLSATMPGDTWSPVYPKNNGSTGPDEPQDRIDFVHYAGSATPVSSAAEVRGTPQPVPDNQNNEWVSDHRAVVTTFNLT</sequence>
<evidence type="ECO:0000256" key="1">
    <source>
        <dbReference type="SAM" id="SignalP"/>
    </source>
</evidence>
<dbReference type="AlphaFoldDB" id="A0A2R4TD50"/>
<dbReference type="InterPro" id="IPR036691">
    <property type="entry name" value="Endo/exonu/phosph_ase_sf"/>
</dbReference>
<dbReference type="GO" id="GO:0003824">
    <property type="term" value="F:catalytic activity"/>
    <property type="evidence" value="ECO:0007669"/>
    <property type="project" value="InterPro"/>
</dbReference>
<keyword evidence="1" id="KW-0732">Signal</keyword>
<dbReference type="PANTHER" id="PTHR41349">
    <property type="match status" value="1"/>
</dbReference>
<feature type="chain" id="PRO_5015307972" description="Endonuclease/exonuclease/phosphatase domain-containing protein" evidence="1">
    <location>
        <begin position="46"/>
        <end position="541"/>
    </location>
</feature>
<gene>
    <name evidence="3" type="ORF">SLUN_37550</name>
</gene>
<feature type="signal peptide" evidence="1">
    <location>
        <begin position="1"/>
        <end position="45"/>
    </location>
</feature>
<evidence type="ECO:0000313" key="4">
    <source>
        <dbReference type="Proteomes" id="UP000244201"/>
    </source>
</evidence>
<proteinExistence type="predicted"/>
<reference evidence="3 4" key="1">
    <citation type="submission" date="2018-01" db="EMBL/GenBank/DDBJ databases">
        <title>Complete genome sequence of Streptomyces lunaelactis MM109T, a Ferroverdin A producer isolated from cave moonmilk deposits.</title>
        <authorList>
            <person name="Naome A."/>
            <person name="Martinet L."/>
            <person name="Maciejewska M."/>
            <person name="Anderssen S."/>
            <person name="Adam D."/>
            <person name="Tenconi E."/>
            <person name="Deflandre B."/>
            <person name="Arguelles-Arias A."/>
            <person name="Calusinska M."/>
            <person name="Copieters W."/>
            <person name="Karim L."/>
            <person name="Hanikenne M."/>
            <person name="Baurain D."/>
            <person name="van Wezel G."/>
            <person name="Smargiasso N."/>
            <person name="de Pauw E."/>
            <person name="Delfosse P."/>
            <person name="Rigali S."/>
        </authorList>
    </citation>
    <scope>NUCLEOTIDE SEQUENCE [LARGE SCALE GENOMIC DNA]</scope>
    <source>
        <strain evidence="3 4">MM109</strain>
    </source>
</reference>
<dbReference type="SUPFAM" id="SSF56219">
    <property type="entry name" value="DNase I-like"/>
    <property type="match status" value="1"/>
</dbReference>
<name>A0A2R4TD50_9ACTN</name>
<dbReference type="PANTHER" id="PTHR41349:SF1">
    <property type="entry name" value="PROTEIN CBG08683"/>
    <property type="match status" value="1"/>
</dbReference>
<dbReference type="Gene3D" id="3.60.10.10">
    <property type="entry name" value="Endonuclease/exonuclease/phosphatase"/>
    <property type="match status" value="1"/>
</dbReference>
<dbReference type="InterPro" id="IPR005135">
    <property type="entry name" value="Endo/exonuclease/phosphatase"/>
</dbReference>
<dbReference type="EMBL" id="CP026304">
    <property type="protein sequence ID" value="AVZ77037.1"/>
    <property type="molecule type" value="Genomic_DNA"/>
</dbReference>
<organism evidence="3 4">
    <name type="scientific">Streptomyces lunaelactis</name>
    <dbReference type="NCBI Taxonomy" id="1535768"/>
    <lineage>
        <taxon>Bacteria</taxon>
        <taxon>Bacillati</taxon>
        <taxon>Actinomycetota</taxon>
        <taxon>Actinomycetes</taxon>
        <taxon>Kitasatosporales</taxon>
        <taxon>Streptomycetaceae</taxon>
        <taxon>Streptomyces</taxon>
    </lineage>
</organism>
<evidence type="ECO:0000313" key="3">
    <source>
        <dbReference type="EMBL" id="AVZ77037.1"/>
    </source>
</evidence>
<dbReference type="Pfam" id="PF03372">
    <property type="entry name" value="Exo_endo_phos"/>
    <property type="match status" value="1"/>
</dbReference>
<protein>
    <recommendedName>
        <fullName evidence="2">Endonuclease/exonuclease/phosphatase domain-containing protein</fullName>
    </recommendedName>
</protein>